<evidence type="ECO:0000313" key="9">
    <source>
        <dbReference type="Proteomes" id="UP001333818"/>
    </source>
</evidence>
<evidence type="ECO:0000313" key="8">
    <source>
        <dbReference type="EMBL" id="MEE3718302.1"/>
    </source>
</evidence>
<dbReference type="InterPro" id="IPR043134">
    <property type="entry name" value="GTP-CH-I_N"/>
</dbReference>
<gene>
    <name evidence="8" type="primary">folE</name>
    <name evidence="8" type="ORF">V2H45_16300</name>
</gene>
<keyword evidence="5 8" id="KW-0378">Hydrolase</keyword>
<dbReference type="SUPFAM" id="SSF55620">
    <property type="entry name" value="Tetrahydrobiopterin biosynthesis enzymes-like"/>
    <property type="match status" value="1"/>
</dbReference>
<dbReference type="GO" id="GO:0006730">
    <property type="term" value="P:one-carbon metabolic process"/>
    <property type="evidence" value="ECO:0007669"/>
    <property type="project" value="UniProtKB-KW"/>
</dbReference>
<feature type="region of interest" description="Disordered" evidence="6">
    <location>
        <begin position="1"/>
        <end position="21"/>
    </location>
</feature>
<dbReference type="GO" id="GO:0046654">
    <property type="term" value="P:tetrahydrofolate biosynthetic process"/>
    <property type="evidence" value="ECO:0007669"/>
    <property type="project" value="InterPro"/>
</dbReference>
<dbReference type="PANTHER" id="PTHR11109">
    <property type="entry name" value="GTP CYCLOHYDROLASE I"/>
    <property type="match status" value="1"/>
</dbReference>
<dbReference type="Proteomes" id="UP001333818">
    <property type="component" value="Unassembled WGS sequence"/>
</dbReference>
<keyword evidence="4" id="KW-0554">One-carbon metabolism</keyword>
<name>A0AAW9PVD5_9CYAN</name>
<dbReference type="GO" id="GO:0005737">
    <property type="term" value="C:cytoplasm"/>
    <property type="evidence" value="ECO:0007669"/>
    <property type="project" value="TreeGrafter"/>
</dbReference>
<dbReference type="Pfam" id="PF01227">
    <property type="entry name" value="GTP_cyclohydroI"/>
    <property type="match status" value="1"/>
</dbReference>
<protein>
    <recommendedName>
        <fullName evidence="3">GTP cyclohydrolase I</fullName>
        <ecNumber evidence="3">3.5.4.16</ecNumber>
    </recommendedName>
</protein>
<accession>A0AAW9PVD5</accession>
<comment type="catalytic activity">
    <reaction evidence="1">
        <text>GTP + H2O = 7,8-dihydroneopterin 3'-triphosphate + formate + H(+)</text>
        <dbReference type="Rhea" id="RHEA:17473"/>
        <dbReference type="ChEBI" id="CHEBI:15377"/>
        <dbReference type="ChEBI" id="CHEBI:15378"/>
        <dbReference type="ChEBI" id="CHEBI:15740"/>
        <dbReference type="ChEBI" id="CHEBI:37565"/>
        <dbReference type="ChEBI" id="CHEBI:58462"/>
        <dbReference type="EC" id="3.5.4.16"/>
    </reaction>
</comment>
<comment type="pathway">
    <text evidence="2">Cofactor biosynthesis; 7,8-dihydroneopterin triphosphate biosynthesis; 7,8-dihydroneopterin triphosphate from GTP: step 1/1.</text>
</comment>
<reference evidence="8" key="1">
    <citation type="submission" date="2024-01" db="EMBL/GenBank/DDBJ databases">
        <title>Bank of Algae and Cyanobacteria of the Azores (BACA) strain genomes.</title>
        <authorList>
            <person name="Luz R."/>
            <person name="Cordeiro R."/>
            <person name="Fonseca A."/>
            <person name="Goncalves V."/>
        </authorList>
    </citation>
    <scope>NUCLEOTIDE SEQUENCE</scope>
    <source>
        <strain evidence="8">BACA0141</strain>
    </source>
</reference>
<dbReference type="AlphaFoldDB" id="A0AAW9PVD5"/>
<dbReference type="PANTHER" id="PTHR11109:SF7">
    <property type="entry name" value="GTP CYCLOHYDROLASE 1"/>
    <property type="match status" value="1"/>
</dbReference>
<evidence type="ECO:0000256" key="3">
    <source>
        <dbReference type="ARBA" id="ARBA00012715"/>
    </source>
</evidence>
<dbReference type="Gene3D" id="3.30.1130.10">
    <property type="match status" value="1"/>
</dbReference>
<evidence type="ECO:0000256" key="1">
    <source>
        <dbReference type="ARBA" id="ARBA00001052"/>
    </source>
</evidence>
<evidence type="ECO:0000256" key="2">
    <source>
        <dbReference type="ARBA" id="ARBA00005080"/>
    </source>
</evidence>
<dbReference type="FunFam" id="3.30.1130.10:FF:000001">
    <property type="entry name" value="GTP cyclohydrolase 1"/>
    <property type="match status" value="1"/>
</dbReference>
<dbReference type="EMBL" id="JAZBJZ010000071">
    <property type="protein sequence ID" value="MEE3718302.1"/>
    <property type="molecule type" value="Genomic_DNA"/>
</dbReference>
<comment type="caution">
    <text evidence="8">The sequence shown here is derived from an EMBL/GenBank/DDBJ whole genome shotgun (WGS) entry which is preliminary data.</text>
</comment>
<dbReference type="EC" id="3.5.4.16" evidence="3"/>
<evidence type="ECO:0000256" key="4">
    <source>
        <dbReference type="ARBA" id="ARBA00022563"/>
    </source>
</evidence>
<dbReference type="GO" id="GO:0005525">
    <property type="term" value="F:GTP binding"/>
    <property type="evidence" value="ECO:0007669"/>
    <property type="project" value="TreeGrafter"/>
</dbReference>
<dbReference type="InterPro" id="IPR020602">
    <property type="entry name" value="GTP_CycHdrlase_I_dom"/>
</dbReference>
<dbReference type="GO" id="GO:0006729">
    <property type="term" value="P:tetrahydrobiopterin biosynthetic process"/>
    <property type="evidence" value="ECO:0007669"/>
    <property type="project" value="TreeGrafter"/>
</dbReference>
<proteinExistence type="predicted"/>
<dbReference type="GO" id="GO:0008270">
    <property type="term" value="F:zinc ion binding"/>
    <property type="evidence" value="ECO:0007669"/>
    <property type="project" value="TreeGrafter"/>
</dbReference>
<sequence length="259" mass="29485">MTISVPRPAAVNPDNDPRDSRSAISSLEQILIQQPISEVIRDRIEAAGDPYFANDNIAHHLSDEEREALKLEIQAKLQSVFDSLIIDTKNDHNTRETARRVAKMYVDEVFKGRYYPMPKVTDFPNAKELDEIYTLGPITVRSACSHHFVPIVGQAWVGILPSDRVIGISKFNRIVDWVMSRPHIQEEAAVMVADTIENLIKPKGLAFVIKAQHMCMSWRGVKEPETKMINSIVRGAFRSDPYMKKEFFDLIRAHGFHEC</sequence>
<keyword evidence="9" id="KW-1185">Reference proteome</keyword>
<evidence type="ECO:0000256" key="5">
    <source>
        <dbReference type="ARBA" id="ARBA00022801"/>
    </source>
</evidence>
<dbReference type="InterPro" id="IPR043133">
    <property type="entry name" value="GTP-CH-I_C/QueF"/>
</dbReference>
<evidence type="ECO:0000259" key="7">
    <source>
        <dbReference type="Pfam" id="PF01227"/>
    </source>
</evidence>
<dbReference type="InterPro" id="IPR001474">
    <property type="entry name" value="GTP_CycHdrlase_I"/>
</dbReference>
<dbReference type="GO" id="GO:0003934">
    <property type="term" value="F:GTP cyclohydrolase I activity"/>
    <property type="evidence" value="ECO:0007669"/>
    <property type="project" value="UniProtKB-EC"/>
</dbReference>
<dbReference type="RefSeq" id="WP_330484735.1">
    <property type="nucleotide sequence ID" value="NZ_JAZBJZ010000071.1"/>
</dbReference>
<dbReference type="Gene3D" id="1.10.286.10">
    <property type="match status" value="1"/>
</dbReference>
<evidence type="ECO:0000256" key="6">
    <source>
        <dbReference type="SAM" id="MobiDB-lite"/>
    </source>
</evidence>
<organism evidence="8 9">
    <name type="scientific">Tumidithrix elongata BACA0141</name>
    <dbReference type="NCBI Taxonomy" id="2716417"/>
    <lineage>
        <taxon>Bacteria</taxon>
        <taxon>Bacillati</taxon>
        <taxon>Cyanobacteriota</taxon>
        <taxon>Cyanophyceae</taxon>
        <taxon>Pseudanabaenales</taxon>
        <taxon>Pseudanabaenaceae</taxon>
        <taxon>Tumidithrix</taxon>
        <taxon>Tumidithrix elongata</taxon>
    </lineage>
</organism>
<feature type="domain" description="GTP cyclohydrolase I" evidence="7">
    <location>
        <begin position="80"/>
        <end position="252"/>
    </location>
</feature>